<evidence type="ECO:0000259" key="2">
    <source>
        <dbReference type="Pfam" id="PF24883"/>
    </source>
</evidence>
<dbReference type="OrthoDB" id="3248304at2759"/>
<name>A0A0C3B470_PILCF</name>
<dbReference type="Pfam" id="PF24883">
    <property type="entry name" value="NPHP3_N"/>
    <property type="match status" value="1"/>
</dbReference>
<accession>A0A0C3B470</accession>
<dbReference type="InParanoid" id="A0A0C3B470"/>
<evidence type="ECO:0000256" key="1">
    <source>
        <dbReference type="ARBA" id="ARBA00022737"/>
    </source>
</evidence>
<evidence type="ECO:0000313" key="4">
    <source>
        <dbReference type="Proteomes" id="UP000054166"/>
    </source>
</evidence>
<reference evidence="3 4" key="1">
    <citation type="submission" date="2014-04" db="EMBL/GenBank/DDBJ databases">
        <authorList>
            <consortium name="DOE Joint Genome Institute"/>
            <person name="Kuo A."/>
            <person name="Tarkka M."/>
            <person name="Buscot F."/>
            <person name="Kohler A."/>
            <person name="Nagy L.G."/>
            <person name="Floudas D."/>
            <person name="Copeland A."/>
            <person name="Barry K.W."/>
            <person name="Cichocki N."/>
            <person name="Veneault-Fourrey C."/>
            <person name="LaButti K."/>
            <person name="Lindquist E.A."/>
            <person name="Lipzen A."/>
            <person name="Lundell T."/>
            <person name="Morin E."/>
            <person name="Murat C."/>
            <person name="Sun H."/>
            <person name="Tunlid A."/>
            <person name="Henrissat B."/>
            <person name="Grigoriev I.V."/>
            <person name="Hibbett D.S."/>
            <person name="Martin F."/>
            <person name="Nordberg H.P."/>
            <person name="Cantor M.N."/>
            <person name="Hua S.X."/>
        </authorList>
    </citation>
    <scope>NUCLEOTIDE SEQUENCE [LARGE SCALE GENOMIC DNA]</scope>
    <source>
        <strain evidence="3 4">F 1598</strain>
    </source>
</reference>
<reference evidence="4" key="2">
    <citation type="submission" date="2015-01" db="EMBL/GenBank/DDBJ databases">
        <title>Evolutionary Origins and Diversification of the Mycorrhizal Mutualists.</title>
        <authorList>
            <consortium name="DOE Joint Genome Institute"/>
            <consortium name="Mycorrhizal Genomics Consortium"/>
            <person name="Kohler A."/>
            <person name="Kuo A."/>
            <person name="Nagy L.G."/>
            <person name="Floudas D."/>
            <person name="Copeland A."/>
            <person name="Barry K.W."/>
            <person name="Cichocki N."/>
            <person name="Veneault-Fourrey C."/>
            <person name="LaButti K."/>
            <person name="Lindquist E.A."/>
            <person name="Lipzen A."/>
            <person name="Lundell T."/>
            <person name="Morin E."/>
            <person name="Murat C."/>
            <person name="Riley R."/>
            <person name="Ohm R."/>
            <person name="Sun H."/>
            <person name="Tunlid A."/>
            <person name="Henrissat B."/>
            <person name="Grigoriev I.V."/>
            <person name="Hibbett D.S."/>
            <person name="Martin F."/>
        </authorList>
    </citation>
    <scope>NUCLEOTIDE SEQUENCE [LARGE SCALE GENOMIC DNA]</scope>
    <source>
        <strain evidence="4">F 1598</strain>
    </source>
</reference>
<keyword evidence="1" id="KW-0677">Repeat</keyword>
<proteinExistence type="predicted"/>
<feature type="domain" description="Nephrocystin 3-like N-terminal" evidence="2">
    <location>
        <begin position="26"/>
        <end position="113"/>
    </location>
</feature>
<gene>
    <name evidence="3" type="ORF">PILCRDRAFT_82197</name>
</gene>
<dbReference type="Proteomes" id="UP000054166">
    <property type="component" value="Unassembled WGS sequence"/>
</dbReference>
<protein>
    <recommendedName>
        <fullName evidence="2">Nephrocystin 3-like N-terminal domain-containing protein</fullName>
    </recommendedName>
</protein>
<dbReference type="AlphaFoldDB" id="A0A0C3B470"/>
<dbReference type="SUPFAM" id="SSF52540">
    <property type="entry name" value="P-loop containing nucleoside triphosphate hydrolases"/>
    <property type="match status" value="1"/>
</dbReference>
<sequence>MPYANGARFDPDKGCLPGTRETIIAEIIQWVNSPNADTVPRIFFLSGVAGYGKSAIAHAVARQFEQLGQLGSSYCFDRADRANRHPSNLLSTIARDIATIDHQWKVALFNVIKGNPSL</sequence>
<dbReference type="Gene3D" id="3.40.50.300">
    <property type="entry name" value="P-loop containing nucleotide triphosphate hydrolases"/>
    <property type="match status" value="1"/>
</dbReference>
<dbReference type="STRING" id="765440.A0A0C3B470"/>
<dbReference type="HOGENOM" id="CLU_000288_6_17_1"/>
<evidence type="ECO:0000313" key="3">
    <source>
        <dbReference type="EMBL" id="KIM72072.1"/>
    </source>
</evidence>
<dbReference type="InterPro" id="IPR056884">
    <property type="entry name" value="NPHP3-like_N"/>
</dbReference>
<organism evidence="3 4">
    <name type="scientific">Piloderma croceum (strain F 1598)</name>
    <dbReference type="NCBI Taxonomy" id="765440"/>
    <lineage>
        <taxon>Eukaryota</taxon>
        <taxon>Fungi</taxon>
        <taxon>Dikarya</taxon>
        <taxon>Basidiomycota</taxon>
        <taxon>Agaricomycotina</taxon>
        <taxon>Agaricomycetes</taxon>
        <taxon>Agaricomycetidae</taxon>
        <taxon>Atheliales</taxon>
        <taxon>Atheliaceae</taxon>
        <taxon>Piloderma</taxon>
    </lineage>
</organism>
<dbReference type="EMBL" id="KN833166">
    <property type="protein sequence ID" value="KIM72072.1"/>
    <property type="molecule type" value="Genomic_DNA"/>
</dbReference>
<keyword evidence="4" id="KW-1185">Reference proteome</keyword>
<dbReference type="InterPro" id="IPR027417">
    <property type="entry name" value="P-loop_NTPase"/>
</dbReference>